<proteinExistence type="predicted"/>
<reference evidence="2" key="1">
    <citation type="journal article" date="2019" name="Int. J. Syst. Evol. Microbiol.">
        <title>The Global Catalogue of Microorganisms (GCM) 10K type strain sequencing project: providing services to taxonomists for standard genome sequencing and annotation.</title>
        <authorList>
            <consortium name="The Broad Institute Genomics Platform"/>
            <consortium name="The Broad Institute Genome Sequencing Center for Infectious Disease"/>
            <person name="Wu L."/>
            <person name="Ma J."/>
        </authorList>
    </citation>
    <scope>NUCLEOTIDE SEQUENCE [LARGE SCALE GENOMIC DNA]</scope>
    <source>
        <strain evidence="2">TBRC 1826</strain>
    </source>
</reference>
<dbReference type="RefSeq" id="WP_378534216.1">
    <property type="nucleotide sequence ID" value="NZ_JBHSBH010000010.1"/>
</dbReference>
<organism evidence="1 2">
    <name type="scientific">Nocardiopsis sediminis</name>
    <dbReference type="NCBI Taxonomy" id="1778267"/>
    <lineage>
        <taxon>Bacteria</taxon>
        <taxon>Bacillati</taxon>
        <taxon>Actinomycetota</taxon>
        <taxon>Actinomycetes</taxon>
        <taxon>Streptosporangiales</taxon>
        <taxon>Nocardiopsidaceae</taxon>
        <taxon>Nocardiopsis</taxon>
    </lineage>
</organism>
<gene>
    <name evidence="1" type="ORF">ACFOVU_15485</name>
</gene>
<accession>A0ABV8FQT4</accession>
<sequence>MNDEFDLDVRVSYTPPSVDIEACTDNSCPCYTLPCQSVPSCMF</sequence>
<dbReference type="Proteomes" id="UP001595847">
    <property type="component" value="Unassembled WGS sequence"/>
</dbReference>
<dbReference type="EMBL" id="JBHSBH010000010">
    <property type="protein sequence ID" value="MFC3997332.1"/>
    <property type="molecule type" value="Genomic_DNA"/>
</dbReference>
<evidence type="ECO:0000313" key="2">
    <source>
        <dbReference type="Proteomes" id="UP001595847"/>
    </source>
</evidence>
<comment type="caution">
    <text evidence="1">The sequence shown here is derived from an EMBL/GenBank/DDBJ whole genome shotgun (WGS) entry which is preliminary data.</text>
</comment>
<keyword evidence="2" id="KW-1185">Reference proteome</keyword>
<evidence type="ECO:0000313" key="1">
    <source>
        <dbReference type="EMBL" id="MFC3997332.1"/>
    </source>
</evidence>
<protein>
    <submittedName>
        <fullName evidence="1">Uncharacterized protein</fullName>
    </submittedName>
</protein>
<name>A0ABV8FQT4_9ACTN</name>